<keyword evidence="7" id="KW-1185">Reference proteome</keyword>
<dbReference type="STRING" id="1408250.Q760_08475"/>
<dbReference type="SUPFAM" id="SSF100950">
    <property type="entry name" value="NagB/RpiA/CoA transferase-like"/>
    <property type="match status" value="1"/>
</dbReference>
<dbReference type="InterPro" id="IPR002698">
    <property type="entry name" value="FTHF_cligase"/>
</dbReference>
<dbReference type="InterPro" id="IPR037171">
    <property type="entry name" value="NagB/RpiA_transferase-like"/>
</dbReference>
<keyword evidence="2 4" id="KW-0547">Nucleotide-binding</keyword>
<dbReference type="GO" id="GO:0030272">
    <property type="term" value="F:5-formyltetrahydrofolate cyclo-ligase activity"/>
    <property type="evidence" value="ECO:0007669"/>
    <property type="project" value="UniProtKB-EC"/>
</dbReference>
<accession>A0A0A0B112</accession>
<evidence type="ECO:0000256" key="4">
    <source>
        <dbReference type="PIRSR" id="PIRSR006806-1"/>
    </source>
</evidence>
<evidence type="ECO:0000313" key="7">
    <source>
        <dbReference type="Proteomes" id="UP000029833"/>
    </source>
</evidence>
<dbReference type="GO" id="GO:0009396">
    <property type="term" value="P:folic acid-containing compound biosynthetic process"/>
    <property type="evidence" value="ECO:0007669"/>
    <property type="project" value="TreeGrafter"/>
</dbReference>
<dbReference type="PIRSF" id="PIRSF006806">
    <property type="entry name" value="FTHF_cligase"/>
    <property type="match status" value="1"/>
</dbReference>
<dbReference type="EC" id="6.3.3.2" evidence="5"/>
<dbReference type="Gene3D" id="3.40.50.10420">
    <property type="entry name" value="NagB/RpiA/CoA transferase-like"/>
    <property type="match status" value="1"/>
</dbReference>
<protein>
    <recommendedName>
        <fullName evidence="5">5-formyltetrahydrofolate cyclo-ligase</fullName>
        <ecNumber evidence="5">6.3.3.2</ecNumber>
    </recommendedName>
</protein>
<dbReference type="AlphaFoldDB" id="A0A0A0B112"/>
<dbReference type="InterPro" id="IPR024185">
    <property type="entry name" value="FTHF_cligase-like_sf"/>
</dbReference>
<comment type="similarity">
    <text evidence="1 5">Belongs to the 5-formyltetrahydrofolate cyclo-ligase family.</text>
</comment>
<dbReference type="NCBIfam" id="TIGR02727">
    <property type="entry name" value="MTHFS_bact"/>
    <property type="match status" value="1"/>
</dbReference>
<feature type="binding site" evidence="4">
    <location>
        <begin position="21"/>
        <end position="25"/>
    </location>
    <ligand>
        <name>ATP</name>
        <dbReference type="ChEBI" id="CHEBI:30616"/>
    </ligand>
</feature>
<feature type="binding site" evidence="4">
    <location>
        <position position="72"/>
    </location>
    <ligand>
        <name>substrate</name>
    </ligand>
</feature>
<evidence type="ECO:0000256" key="1">
    <source>
        <dbReference type="ARBA" id="ARBA00010638"/>
    </source>
</evidence>
<proteinExistence type="inferred from homology"/>
<evidence type="ECO:0000256" key="3">
    <source>
        <dbReference type="ARBA" id="ARBA00022840"/>
    </source>
</evidence>
<keyword evidence="5" id="KW-0460">Magnesium</keyword>
<dbReference type="Pfam" id="PF01812">
    <property type="entry name" value="5-FTHF_cyc-lig"/>
    <property type="match status" value="1"/>
</dbReference>
<dbReference type="PANTHER" id="PTHR23407:SF1">
    <property type="entry name" value="5-FORMYLTETRAHYDROFOLATE CYCLO-LIGASE"/>
    <property type="match status" value="1"/>
</dbReference>
<dbReference type="OrthoDB" id="3242798at2"/>
<comment type="cofactor">
    <cofactor evidence="5">
        <name>Mg(2+)</name>
        <dbReference type="ChEBI" id="CHEBI:18420"/>
    </cofactor>
</comment>
<dbReference type="GO" id="GO:0035999">
    <property type="term" value="P:tetrahydrofolate interconversion"/>
    <property type="evidence" value="ECO:0007669"/>
    <property type="project" value="TreeGrafter"/>
</dbReference>
<evidence type="ECO:0000256" key="5">
    <source>
        <dbReference type="RuleBase" id="RU361279"/>
    </source>
</evidence>
<evidence type="ECO:0000313" key="6">
    <source>
        <dbReference type="EMBL" id="KGM00470.1"/>
    </source>
</evidence>
<reference evidence="6 7" key="1">
    <citation type="submission" date="2013-10" db="EMBL/GenBank/DDBJ databases">
        <authorList>
            <person name="Wang G."/>
            <person name="Zhuang W."/>
        </authorList>
    </citation>
    <scope>NUCLEOTIDE SEQUENCE [LARGE SCALE GENOMIC DNA]</scope>
    <source>
        <strain evidence="6 7">DSM 20118</strain>
    </source>
</reference>
<gene>
    <name evidence="6" type="ORF">Q760_08475</name>
</gene>
<feature type="binding site" evidence="4">
    <location>
        <begin position="151"/>
        <end position="159"/>
    </location>
    <ligand>
        <name>ATP</name>
        <dbReference type="ChEBI" id="CHEBI:30616"/>
    </ligand>
</feature>
<dbReference type="PANTHER" id="PTHR23407">
    <property type="entry name" value="ATPASE INHIBITOR/5-FORMYLTETRAHYDROFOLATE CYCLO-LIGASE"/>
    <property type="match status" value="1"/>
</dbReference>
<keyword evidence="6" id="KW-0436">Ligase</keyword>
<comment type="catalytic activity">
    <reaction evidence="5">
        <text>(6S)-5-formyl-5,6,7,8-tetrahydrofolate + ATP = (6R)-5,10-methenyltetrahydrofolate + ADP + phosphate</text>
        <dbReference type="Rhea" id="RHEA:10488"/>
        <dbReference type="ChEBI" id="CHEBI:30616"/>
        <dbReference type="ChEBI" id="CHEBI:43474"/>
        <dbReference type="ChEBI" id="CHEBI:57455"/>
        <dbReference type="ChEBI" id="CHEBI:57457"/>
        <dbReference type="ChEBI" id="CHEBI:456216"/>
        <dbReference type="EC" id="6.3.3.2"/>
    </reaction>
</comment>
<evidence type="ECO:0000256" key="2">
    <source>
        <dbReference type="ARBA" id="ARBA00022741"/>
    </source>
</evidence>
<comment type="caution">
    <text evidence="6">The sequence shown here is derived from an EMBL/GenBank/DDBJ whole genome shotgun (WGS) entry which is preliminary data.</text>
</comment>
<sequence>MRSAAQPYPHASDGTEIEDLKDALRRSIRQARTTRSPRRRTEAGLALADVVESVPEIADARCVSVYASRPGEPDTGPLLERLAARGVRVLLPVLGTGLQRDWAEYAGADDLRQRAPGRPPEPGTPTLGAEAIADAEVVIAPALAVDTRGTRLGQGGGWYDRALLHARPGVRVVALVFPEELYDADVRPLPREAHDRTVDAVATPERWQCLRTEDTARTTPLHTVD</sequence>
<dbReference type="Proteomes" id="UP000029833">
    <property type="component" value="Unassembled WGS sequence"/>
</dbReference>
<dbReference type="GO" id="GO:0046872">
    <property type="term" value="F:metal ion binding"/>
    <property type="evidence" value="ECO:0007669"/>
    <property type="project" value="UniProtKB-KW"/>
</dbReference>
<keyword evidence="3 4" id="KW-0067">ATP-binding</keyword>
<dbReference type="RefSeq" id="WP_034635359.1">
    <property type="nucleotide sequence ID" value="NZ_AXNT01000201.1"/>
</dbReference>
<name>A0A0A0B112_9CELL</name>
<dbReference type="GO" id="GO:0005524">
    <property type="term" value="F:ATP binding"/>
    <property type="evidence" value="ECO:0007669"/>
    <property type="project" value="UniProtKB-KW"/>
</dbReference>
<keyword evidence="5" id="KW-0479">Metal-binding</keyword>
<dbReference type="EMBL" id="AXNT01000201">
    <property type="protein sequence ID" value="KGM00470.1"/>
    <property type="molecule type" value="Genomic_DNA"/>
</dbReference>
<organism evidence="6 7">
    <name type="scientific">Cellulomonas cellasea DSM 20118</name>
    <dbReference type="NCBI Taxonomy" id="1408250"/>
    <lineage>
        <taxon>Bacteria</taxon>
        <taxon>Bacillati</taxon>
        <taxon>Actinomycetota</taxon>
        <taxon>Actinomycetes</taxon>
        <taxon>Micrococcales</taxon>
        <taxon>Cellulomonadaceae</taxon>
        <taxon>Cellulomonas</taxon>
    </lineage>
</organism>